<dbReference type="EMBL" id="CH476621">
    <property type="protein sequence ID" value="EDN91160.1"/>
    <property type="molecule type" value="Genomic_DNA"/>
</dbReference>
<sequence>METAKEKLNTRNREHDNLGSYNLASSFMSLIICRWAHHFTIYQVVNQCRVAG</sequence>
<keyword evidence="2" id="KW-1185">Reference proteome</keyword>
<dbReference type="Proteomes" id="UP000001312">
    <property type="component" value="Unassembled WGS sequence"/>
</dbReference>
<dbReference type="AlphaFoldDB" id="A7E5I8"/>
<dbReference type="GeneID" id="5495067"/>
<reference evidence="2" key="1">
    <citation type="journal article" date="2011" name="PLoS Genet.">
        <title>Genomic analysis of the necrotrophic fungal pathogens Sclerotinia sclerotiorum and Botrytis cinerea.</title>
        <authorList>
            <person name="Amselem J."/>
            <person name="Cuomo C.A."/>
            <person name="van Kan J.A."/>
            <person name="Viaud M."/>
            <person name="Benito E.P."/>
            <person name="Couloux A."/>
            <person name="Coutinho P.M."/>
            <person name="de Vries R.P."/>
            <person name="Dyer P.S."/>
            <person name="Fillinger S."/>
            <person name="Fournier E."/>
            <person name="Gout L."/>
            <person name="Hahn M."/>
            <person name="Kohn L."/>
            <person name="Lapalu N."/>
            <person name="Plummer K.M."/>
            <person name="Pradier J.M."/>
            <person name="Quevillon E."/>
            <person name="Sharon A."/>
            <person name="Simon A."/>
            <person name="ten Have A."/>
            <person name="Tudzynski B."/>
            <person name="Tudzynski P."/>
            <person name="Wincker P."/>
            <person name="Andrew M."/>
            <person name="Anthouard V."/>
            <person name="Beever R.E."/>
            <person name="Beffa R."/>
            <person name="Benoit I."/>
            <person name="Bouzid O."/>
            <person name="Brault B."/>
            <person name="Chen Z."/>
            <person name="Choquer M."/>
            <person name="Collemare J."/>
            <person name="Cotton P."/>
            <person name="Danchin E.G."/>
            <person name="Da Silva C."/>
            <person name="Gautier A."/>
            <person name="Giraud C."/>
            <person name="Giraud T."/>
            <person name="Gonzalez C."/>
            <person name="Grossetete S."/>
            <person name="Guldener U."/>
            <person name="Henrissat B."/>
            <person name="Howlett B.J."/>
            <person name="Kodira C."/>
            <person name="Kretschmer M."/>
            <person name="Lappartient A."/>
            <person name="Leroch M."/>
            <person name="Levis C."/>
            <person name="Mauceli E."/>
            <person name="Neuveglise C."/>
            <person name="Oeser B."/>
            <person name="Pearson M."/>
            <person name="Poulain J."/>
            <person name="Poussereau N."/>
            <person name="Quesneville H."/>
            <person name="Rascle C."/>
            <person name="Schumacher J."/>
            <person name="Segurens B."/>
            <person name="Sexton A."/>
            <person name="Silva E."/>
            <person name="Sirven C."/>
            <person name="Soanes D.M."/>
            <person name="Talbot N.J."/>
            <person name="Templeton M."/>
            <person name="Yandava C."/>
            <person name="Yarden O."/>
            <person name="Zeng Q."/>
            <person name="Rollins J.A."/>
            <person name="Lebrun M.H."/>
            <person name="Dickman M."/>
        </authorList>
    </citation>
    <scope>NUCLEOTIDE SEQUENCE [LARGE SCALE GENOMIC DNA]</scope>
    <source>
        <strain evidence="2">ATCC 18683 / 1980 / Ss-1</strain>
    </source>
</reference>
<dbReference type="HOGENOM" id="CLU_3088667_0_0_1"/>
<accession>A7E5I8</accession>
<proteinExistence type="predicted"/>
<name>A7E5I8_SCLS1</name>
<organism evidence="1 2">
    <name type="scientific">Sclerotinia sclerotiorum (strain ATCC 18683 / 1980 / Ss-1)</name>
    <name type="common">White mold</name>
    <name type="synonym">Whetzelinia sclerotiorum</name>
    <dbReference type="NCBI Taxonomy" id="665079"/>
    <lineage>
        <taxon>Eukaryota</taxon>
        <taxon>Fungi</taxon>
        <taxon>Dikarya</taxon>
        <taxon>Ascomycota</taxon>
        <taxon>Pezizomycotina</taxon>
        <taxon>Leotiomycetes</taxon>
        <taxon>Helotiales</taxon>
        <taxon>Sclerotiniaceae</taxon>
        <taxon>Sclerotinia</taxon>
    </lineage>
</organism>
<gene>
    <name evidence="1" type="ORF">SS1G_00563</name>
</gene>
<evidence type="ECO:0000313" key="2">
    <source>
        <dbReference type="Proteomes" id="UP000001312"/>
    </source>
</evidence>
<dbReference type="RefSeq" id="XP_001598474.1">
    <property type="nucleotide sequence ID" value="XM_001598424.1"/>
</dbReference>
<dbReference type="InParanoid" id="A7E5I8"/>
<evidence type="ECO:0000313" key="1">
    <source>
        <dbReference type="EMBL" id="EDN91160.1"/>
    </source>
</evidence>
<dbReference type="KEGG" id="ssl:SS1G_00563"/>
<protein>
    <submittedName>
        <fullName evidence="1">Uncharacterized protein</fullName>
    </submittedName>
</protein>